<comment type="subcellular location">
    <subcellularLocation>
        <location evidence="2">Cytoplasm</location>
        <location evidence="2">P-body</location>
    </subcellularLocation>
    <subcellularLocation>
        <location evidence="1">Nucleus</location>
    </subcellularLocation>
</comment>
<keyword evidence="6 10" id="KW-0853">WD repeat</keyword>
<evidence type="ECO:0000256" key="5">
    <source>
        <dbReference type="ARBA" id="ARBA00022490"/>
    </source>
</evidence>
<dbReference type="InterPro" id="IPR036322">
    <property type="entry name" value="WD40_repeat_dom_sf"/>
</dbReference>
<evidence type="ECO:0000256" key="1">
    <source>
        <dbReference type="ARBA" id="ARBA00004123"/>
    </source>
</evidence>
<feature type="region of interest" description="Disordered" evidence="12">
    <location>
        <begin position="694"/>
        <end position="714"/>
    </location>
</feature>
<name>A0A669QQU8_PHACC</name>
<keyword evidence="8 11" id="KW-0175">Coiled coil</keyword>
<dbReference type="FunFam" id="1.10.220.100:FF:000001">
    <property type="entry name" value="Enhancer of mRNA-decapping protein 4"/>
    <property type="match status" value="1"/>
</dbReference>
<dbReference type="Pfam" id="PF21289">
    <property type="entry name" value="EDC4_C"/>
    <property type="match status" value="1"/>
</dbReference>
<keyword evidence="16" id="KW-1185">Reference proteome</keyword>
<feature type="compositionally biased region" description="Basic and acidic residues" evidence="12">
    <location>
        <begin position="817"/>
        <end position="838"/>
    </location>
</feature>
<evidence type="ECO:0000259" key="13">
    <source>
        <dbReference type="Pfam" id="PF16529"/>
    </source>
</evidence>
<dbReference type="PANTHER" id="PTHR15598">
    <property type="entry name" value="ENHANCER OF MRNA-DECAPPING PROTEIN 4"/>
    <property type="match status" value="1"/>
</dbReference>
<dbReference type="Gene3D" id="2.130.10.10">
    <property type="entry name" value="YVTN repeat-like/Quinoprotein amine dehydrogenase"/>
    <property type="match status" value="1"/>
</dbReference>
<evidence type="ECO:0000256" key="12">
    <source>
        <dbReference type="SAM" id="MobiDB-lite"/>
    </source>
</evidence>
<reference evidence="15" key="2">
    <citation type="submission" date="2025-09" db="UniProtKB">
        <authorList>
            <consortium name="Ensembl"/>
        </authorList>
    </citation>
    <scope>IDENTIFICATION</scope>
</reference>
<dbReference type="InterPro" id="IPR032401">
    <property type="entry name" value="EDC4_WD40"/>
</dbReference>
<evidence type="ECO:0000256" key="4">
    <source>
        <dbReference type="ARBA" id="ARBA00015762"/>
    </source>
</evidence>
<feature type="region of interest" description="Disordered" evidence="12">
    <location>
        <begin position="529"/>
        <end position="569"/>
    </location>
</feature>
<comment type="similarity">
    <text evidence="3">Belongs to the WD repeat EDC4 family.</text>
</comment>
<keyword evidence="7" id="KW-0677">Repeat</keyword>
<keyword evidence="9" id="KW-0539">Nucleus</keyword>
<dbReference type="Gene3D" id="1.10.220.100">
    <property type="entry name" value="conserved c-terminal region of ge- 1"/>
    <property type="match status" value="1"/>
</dbReference>
<dbReference type="OMA" id="TREHMGT"/>
<proteinExistence type="inferred from homology"/>
<dbReference type="GO" id="GO:0031087">
    <property type="term" value="P:deadenylation-independent decapping of nuclear-transcribed mRNA"/>
    <property type="evidence" value="ECO:0007669"/>
    <property type="project" value="InterPro"/>
</dbReference>
<sequence>MASSNSIDIEDATQHLRDILKLDRPGGSVNENQRPSSSYNGDLNGLLVPDPLVAGDGPSLAKPVHRSISLGAVQEKQVICLSGDDSSTCIVISAKDVEIVASSDSSITSKARGSNKVKIQPVARYDWEQKYYYGNLIAVSNSYLAYAIRAASNGSAMVRVLSVSTAERTLLKGFTGGVADLAFAHLNSNQLACLDEAGNLFVWRLAMEKDKIQEEILVNIKRPDGTPLNTSRRIIWCPFIPDDNEENSEEGSQTLALLHEDRAEVWDLDIIRSNNRSWPVEVPNIKEGFIVVKGHSTYLSEGALSPDGTVLATASHDGFVKFWQIYIEGQDEPRCLHEWKPHDGRPLSCLLFCDNHKKQDPEVPFWRFLITGADQNRELKMWCTVSWTCLQTVRFSPDIFSSMSILPSLKVCLDLSAEYLILSDVQRKVLYVMELMQNQDEGKAYFSSISEFLLTHPVLSFGIQAVSRCRLRHTEVLPAEEENDNLSIEGAQGAGAVESAAGVLIKLFCVHTKALQDVQIRFQPLHSPDMGASVPSHGSHEEFGESDLGTEGLGSEKGSVHGSQPDLRRISDLPVPADFLSLSNDAKPKLMTPDAFMTPTFDADLNNEVGLLDLFVSVLFRPSEDLTVSPKMQLDTSLTLSSSSSSLQTSPRSHSVLIPGLPDKLTPKAPVPVSSKWNSSLALELQEVEPLVVPQASPTRERSPDVISSASTAMSQDIPEIASETLQRSFAAAPSALSAEVLEPSHHADSMASAASALHLLSPRNRHNSEHSHHSLDMPPVEVDRLNAPSLLETALTQENASSDSVVSQPWPAAPDITRETRNSMADSPRDEVEEKHKSSSYHRHSYHILQHDSQDASAEQSDHDDEVASLASTSGGFGAKASTQRLPVKDWKAKASPRASPKLKRKGKKDDGWLAFIGSRCAHALHTQVTPEFQEELMCVLRSQQRELSELRQNQMELLQRLTDHLDAIQSSLMGHMERVIDSQQEQEQRRLDRVLTEGQQRSGQLQEHLSQQLSQTLSNAVSNRLERTVREEMKKTVPQCISKSVDPVAGQLSNTIATKLTAIEGTLKENITKLVKSKNLTDSVVRATADTLQGPIQSAYREAFQSVVLPAFEKSCQSMFQQINDTFKQGTQEYVQQLETHMKNKKAREQEARDPLLNQLRQLISTFQSTTEQLASTIAANIHAEVQHQLHIIVGNLQESILTQVQRVIKGEVSLAMKEQQAAVTSSIVQAMRSAAGTPIPSTHLDFQSQQTHILQLLQQGHLNQAFQQALTAADLNLVLYVCETVDTQQVFGQQPCPLSQPVLLSLIQQLSSDLGTRTELKLNYLEEAVMHLDHSDPITRDHMGSVMSQVRQKLFQFLQVEPHNTLSKPARRLMIMLQGLVTPGMT</sequence>
<feature type="compositionally biased region" description="Polar residues" evidence="12">
    <location>
        <begin position="798"/>
        <end position="808"/>
    </location>
</feature>
<dbReference type="InterPro" id="IPR001680">
    <property type="entry name" value="WD40_rpt"/>
</dbReference>
<feature type="domain" description="Enhancer of mRNA-decapping protein 4 C-terminal" evidence="14">
    <location>
        <begin position="1256"/>
        <end position="1376"/>
    </location>
</feature>
<dbReference type="Pfam" id="PF16529">
    <property type="entry name" value="Ge1_WD40"/>
    <property type="match status" value="1"/>
</dbReference>
<dbReference type="FunFam" id="2.130.10.10:FF:000138">
    <property type="entry name" value="Enhancer of mRNA-decapping protein 4"/>
    <property type="match status" value="1"/>
</dbReference>
<dbReference type="InterPro" id="IPR044938">
    <property type="entry name" value="EDC4_C_sf"/>
</dbReference>
<feature type="domain" description="Enhancer of mRNA-decapping protein 4 WD40 repeat region" evidence="13">
    <location>
        <begin position="113"/>
        <end position="439"/>
    </location>
</feature>
<evidence type="ECO:0000313" key="15">
    <source>
        <dbReference type="Ensembl" id="ENSPCLP00000023144.1"/>
    </source>
</evidence>
<dbReference type="Ensembl" id="ENSPCLT00000032190.1">
    <property type="protein sequence ID" value="ENSPCLP00000023144.1"/>
    <property type="gene ID" value="ENSPCLG00000020411.1"/>
</dbReference>
<reference evidence="15" key="1">
    <citation type="submission" date="2025-08" db="UniProtKB">
        <authorList>
            <consortium name="Ensembl"/>
        </authorList>
    </citation>
    <scope>IDENTIFICATION</scope>
</reference>
<feature type="region of interest" description="Disordered" evidence="12">
    <location>
        <begin position="798"/>
        <end position="908"/>
    </location>
</feature>
<evidence type="ECO:0000256" key="3">
    <source>
        <dbReference type="ARBA" id="ARBA00009639"/>
    </source>
</evidence>
<feature type="coiled-coil region" evidence="11">
    <location>
        <begin position="935"/>
        <end position="962"/>
    </location>
</feature>
<dbReference type="SMART" id="SM00320">
    <property type="entry name" value="WD40"/>
    <property type="match status" value="3"/>
</dbReference>
<dbReference type="SUPFAM" id="SSF50978">
    <property type="entry name" value="WD40 repeat-like"/>
    <property type="match status" value="1"/>
</dbReference>
<organism evidence="15 16">
    <name type="scientific">Phasianus colchicus</name>
    <name type="common">Common pheasant</name>
    <dbReference type="NCBI Taxonomy" id="9054"/>
    <lineage>
        <taxon>Eukaryota</taxon>
        <taxon>Metazoa</taxon>
        <taxon>Chordata</taxon>
        <taxon>Craniata</taxon>
        <taxon>Vertebrata</taxon>
        <taxon>Euteleostomi</taxon>
        <taxon>Archelosauria</taxon>
        <taxon>Archosauria</taxon>
        <taxon>Dinosauria</taxon>
        <taxon>Saurischia</taxon>
        <taxon>Theropoda</taxon>
        <taxon>Coelurosauria</taxon>
        <taxon>Aves</taxon>
        <taxon>Neognathae</taxon>
        <taxon>Galloanserae</taxon>
        <taxon>Galliformes</taxon>
        <taxon>Phasianidae</taxon>
        <taxon>Phasianinae</taxon>
        <taxon>Phasianus</taxon>
    </lineage>
</organism>
<feature type="compositionally biased region" description="Low complexity" evidence="12">
    <location>
        <begin position="642"/>
        <end position="655"/>
    </location>
</feature>
<accession>A0A669QQU8</accession>
<evidence type="ECO:0000256" key="2">
    <source>
        <dbReference type="ARBA" id="ARBA00004201"/>
    </source>
</evidence>
<evidence type="ECO:0000256" key="8">
    <source>
        <dbReference type="ARBA" id="ARBA00023054"/>
    </source>
</evidence>
<evidence type="ECO:0000259" key="14">
    <source>
        <dbReference type="Pfam" id="PF21289"/>
    </source>
</evidence>
<dbReference type="InterPro" id="IPR049404">
    <property type="entry name" value="EDC4_C"/>
</dbReference>
<evidence type="ECO:0000256" key="7">
    <source>
        <dbReference type="ARBA" id="ARBA00022737"/>
    </source>
</evidence>
<dbReference type="GO" id="GO:0005634">
    <property type="term" value="C:nucleus"/>
    <property type="evidence" value="ECO:0007669"/>
    <property type="project" value="UniProtKB-SubCell"/>
</dbReference>
<dbReference type="Gene3D" id="6.10.140.270">
    <property type="match status" value="1"/>
</dbReference>
<keyword evidence="5" id="KW-0963">Cytoplasm</keyword>
<feature type="repeat" description="WD" evidence="10">
    <location>
        <begin position="292"/>
        <end position="325"/>
    </location>
</feature>
<protein>
    <recommendedName>
        <fullName evidence="4">Enhancer of mRNA-decapping protein 4</fullName>
    </recommendedName>
</protein>
<dbReference type="InterPro" id="IPR015943">
    <property type="entry name" value="WD40/YVTN_repeat-like_dom_sf"/>
</dbReference>
<evidence type="ECO:0000256" key="11">
    <source>
        <dbReference type="SAM" id="Coils"/>
    </source>
</evidence>
<evidence type="ECO:0000256" key="10">
    <source>
        <dbReference type="PROSITE-ProRule" id="PRU00221"/>
    </source>
</evidence>
<dbReference type="PANTHER" id="PTHR15598:SF5">
    <property type="entry name" value="ENHANCER OF MRNA-DECAPPING PROTEIN 4"/>
    <property type="match status" value="1"/>
</dbReference>
<dbReference type="InterPro" id="IPR045152">
    <property type="entry name" value="EDC4-like"/>
</dbReference>
<dbReference type="GO" id="GO:0000932">
    <property type="term" value="C:P-body"/>
    <property type="evidence" value="ECO:0007669"/>
    <property type="project" value="UniProtKB-SubCell"/>
</dbReference>
<evidence type="ECO:0000256" key="9">
    <source>
        <dbReference type="ARBA" id="ARBA00023242"/>
    </source>
</evidence>
<feature type="region of interest" description="Disordered" evidence="12">
    <location>
        <begin position="642"/>
        <end position="665"/>
    </location>
</feature>
<dbReference type="Proteomes" id="UP000472261">
    <property type="component" value="Unplaced"/>
</dbReference>
<dbReference type="PROSITE" id="PS50294">
    <property type="entry name" value="WD_REPEATS_REGION"/>
    <property type="match status" value="1"/>
</dbReference>
<evidence type="ECO:0000313" key="16">
    <source>
        <dbReference type="Proteomes" id="UP000472261"/>
    </source>
</evidence>
<dbReference type="PROSITE" id="PS50082">
    <property type="entry name" value="WD_REPEATS_2"/>
    <property type="match status" value="1"/>
</dbReference>
<evidence type="ECO:0000256" key="6">
    <source>
        <dbReference type="ARBA" id="ARBA00022574"/>
    </source>
</evidence>